<accession>J9BWI4</accession>
<proteinExistence type="predicted"/>
<comment type="caution">
    <text evidence="1">The sequence shown here is derived from an EMBL/GenBank/DDBJ whole genome shotgun (WGS) entry which is preliminary data.</text>
</comment>
<gene>
    <name evidence="1" type="ORF">EVA_19963</name>
</gene>
<evidence type="ECO:0000313" key="1">
    <source>
        <dbReference type="EMBL" id="EJW91930.1"/>
    </source>
</evidence>
<dbReference type="AlphaFoldDB" id="J9BWI4"/>
<reference evidence="1" key="1">
    <citation type="journal article" date="2012" name="PLoS ONE">
        <title>Gene sets for utilization of primary and secondary nutrition supplies in the distal gut of endangered iberian lynx.</title>
        <authorList>
            <person name="Alcaide M."/>
            <person name="Messina E."/>
            <person name="Richter M."/>
            <person name="Bargiela R."/>
            <person name="Peplies J."/>
            <person name="Huws S.A."/>
            <person name="Newbold C.J."/>
            <person name="Golyshin P.N."/>
            <person name="Simon M.A."/>
            <person name="Lopez G."/>
            <person name="Yakimov M.M."/>
            <person name="Ferrer M."/>
        </authorList>
    </citation>
    <scope>NUCLEOTIDE SEQUENCE</scope>
</reference>
<protein>
    <submittedName>
        <fullName evidence="1">Uncharacterized protein</fullName>
    </submittedName>
</protein>
<feature type="non-terminal residue" evidence="1">
    <location>
        <position position="45"/>
    </location>
</feature>
<sequence>MPLEKAPEANVRASVEQKKMVAATAVERERKLALPVAPKTEPEAP</sequence>
<dbReference type="EMBL" id="AMCI01007854">
    <property type="protein sequence ID" value="EJW91930.1"/>
    <property type="molecule type" value="Genomic_DNA"/>
</dbReference>
<name>J9BWI4_9ZZZZ</name>
<organism evidence="1">
    <name type="scientific">gut metagenome</name>
    <dbReference type="NCBI Taxonomy" id="749906"/>
    <lineage>
        <taxon>unclassified sequences</taxon>
        <taxon>metagenomes</taxon>
        <taxon>organismal metagenomes</taxon>
    </lineage>
</organism>